<sequence>MSLFAGTSFLAGANDKPIEEVQVAPPPPAPPNETEPAKQPEPITASKPVEPTNNTKPPGTGQAAWSAALRFAPAAASRRSKPVPQKPTASFVAARIATTSTSFSAAPAIVGHAVNVSGGERDDGFTY</sequence>
<dbReference type="Proteomes" id="UP001230649">
    <property type="component" value="Unassembled WGS sequence"/>
</dbReference>
<evidence type="ECO:0000313" key="1">
    <source>
        <dbReference type="EMBL" id="KAJ9104694.1"/>
    </source>
</evidence>
<gene>
    <name evidence="1" type="ORF">QFC20_004466</name>
</gene>
<evidence type="ECO:0000313" key="2">
    <source>
        <dbReference type="Proteomes" id="UP001230649"/>
    </source>
</evidence>
<comment type="caution">
    <text evidence="1">The sequence shown here is derived from an EMBL/GenBank/DDBJ whole genome shotgun (WGS) entry which is preliminary data.</text>
</comment>
<reference evidence="1" key="1">
    <citation type="submission" date="2023-04" db="EMBL/GenBank/DDBJ databases">
        <title>Draft Genome sequencing of Naganishia species isolated from polar environments using Oxford Nanopore Technology.</title>
        <authorList>
            <person name="Leo P."/>
            <person name="Venkateswaran K."/>
        </authorList>
    </citation>
    <scope>NUCLEOTIDE SEQUENCE</scope>
    <source>
        <strain evidence="1">MNA-CCFEE 5262</strain>
    </source>
</reference>
<accession>A0ACC2VYY3</accession>
<keyword evidence="2" id="KW-1185">Reference proteome</keyword>
<protein>
    <submittedName>
        <fullName evidence="1">Uncharacterized protein</fullName>
    </submittedName>
</protein>
<proteinExistence type="predicted"/>
<name>A0ACC2VYY3_9TREE</name>
<organism evidence="1 2">
    <name type="scientific">Naganishia adeliensis</name>
    <dbReference type="NCBI Taxonomy" id="92952"/>
    <lineage>
        <taxon>Eukaryota</taxon>
        <taxon>Fungi</taxon>
        <taxon>Dikarya</taxon>
        <taxon>Basidiomycota</taxon>
        <taxon>Agaricomycotina</taxon>
        <taxon>Tremellomycetes</taxon>
        <taxon>Filobasidiales</taxon>
        <taxon>Filobasidiaceae</taxon>
        <taxon>Naganishia</taxon>
    </lineage>
</organism>
<dbReference type="EMBL" id="JASBWS010000052">
    <property type="protein sequence ID" value="KAJ9104694.1"/>
    <property type="molecule type" value="Genomic_DNA"/>
</dbReference>